<name>A0A2S1L9Q1_9FLAO</name>
<dbReference type="AlphaFoldDB" id="A0A2S1L9Q1"/>
<dbReference type="Proteomes" id="UP000244527">
    <property type="component" value="Chromosome"/>
</dbReference>
<dbReference type="OrthoDB" id="1097811at2"/>
<evidence type="ECO:0000259" key="1">
    <source>
        <dbReference type="Pfam" id="PF12728"/>
    </source>
</evidence>
<proteinExistence type="predicted"/>
<dbReference type="InterPro" id="IPR041657">
    <property type="entry name" value="HTH_17"/>
</dbReference>
<dbReference type="RefSeq" id="WP_108739406.1">
    <property type="nucleotide sequence ID" value="NZ_CP020918.1"/>
</dbReference>
<dbReference type="KEGG" id="ffa:FFWV33_02315"/>
<keyword evidence="3" id="KW-1185">Reference proteome</keyword>
<dbReference type="EMBL" id="CP020918">
    <property type="protein sequence ID" value="AWG20444.1"/>
    <property type="molecule type" value="Genomic_DNA"/>
</dbReference>
<feature type="domain" description="Helix-turn-helix" evidence="1">
    <location>
        <begin position="48"/>
        <end position="90"/>
    </location>
</feature>
<protein>
    <recommendedName>
        <fullName evidence="1">Helix-turn-helix domain-containing protein</fullName>
    </recommendedName>
</protein>
<sequence>MIENIRLIDLTKSDLISLIQQTVATEFQRFSNLMKTVPKEEEQTKIITRDEAAKLLNVSHTTLWKWSKDKILVARKINSRVYYLKNDVLDKLNAVA</sequence>
<dbReference type="InterPro" id="IPR009061">
    <property type="entry name" value="DNA-bd_dom_put_sf"/>
</dbReference>
<evidence type="ECO:0000313" key="2">
    <source>
        <dbReference type="EMBL" id="AWG20444.1"/>
    </source>
</evidence>
<dbReference type="Pfam" id="PF12728">
    <property type="entry name" value="HTH_17"/>
    <property type="match status" value="1"/>
</dbReference>
<gene>
    <name evidence="2" type="ORF">FFWV33_02315</name>
</gene>
<dbReference type="SUPFAM" id="SSF46955">
    <property type="entry name" value="Putative DNA-binding domain"/>
    <property type="match status" value="1"/>
</dbReference>
<reference evidence="2 3" key="1">
    <citation type="submission" date="2017-04" db="EMBL/GenBank/DDBJ databases">
        <title>Compelte genome sequence of WV33.</title>
        <authorList>
            <person name="Lee P.C."/>
        </authorList>
    </citation>
    <scope>NUCLEOTIDE SEQUENCE [LARGE SCALE GENOMIC DNA]</scope>
    <source>
        <strain evidence="2 3">WV33</strain>
    </source>
</reference>
<accession>A0A2S1L9Q1</accession>
<organism evidence="2 3">
    <name type="scientific">Flavobacterium faecale</name>
    <dbReference type="NCBI Taxonomy" id="1355330"/>
    <lineage>
        <taxon>Bacteria</taxon>
        <taxon>Pseudomonadati</taxon>
        <taxon>Bacteroidota</taxon>
        <taxon>Flavobacteriia</taxon>
        <taxon>Flavobacteriales</taxon>
        <taxon>Flavobacteriaceae</taxon>
        <taxon>Flavobacterium</taxon>
    </lineage>
</organism>
<evidence type="ECO:0000313" key="3">
    <source>
        <dbReference type="Proteomes" id="UP000244527"/>
    </source>
</evidence>